<proteinExistence type="predicted"/>
<dbReference type="EMBL" id="GGEC01002779">
    <property type="protein sequence ID" value="MBW83262.1"/>
    <property type="molecule type" value="Transcribed_RNA"/>
</dbReference>
<sequence length="39" mass="4532">MAKGTCPDYFSYQLQMHNVPSFTSLLIKNFYVSQQHCCT</sequence>
<accession>A0A2P2IPX2</accession>
<organism evidence="1">
    <name type="scientific">Rhizophora mucronata</name>
    <name type="common">Asiatic mangrove</name>
    <dbReference type="NCBI Taxonomy" id="61149"/>
    <lineage>
        <taxon>Eukaryota</taxon>
        <taxon>Viridiplantae</taxon>
        <taxon>Streptophyta</taxon>
        <taxon>Embryophyta</taxon>
        <taxon>Tracheophyta</taxon>
        <taxon>Spermatophyta</taxon>
        <taxon>Magnoliopsida</taxon>
        <taxon>eudicotyledons</taxon>
        <taxon>Gunneridae</taxon>
        <taxon>Pentapetalae</taxon>
        <taxon>rosids</taxon>
        <taxon>fabids</taxon>
        <taxon>Malpighiales</taxon>
        <taxon>Rhizophoraceae</taxon>
        <taxon>Rhizophora</taxon>
    </lineage>
</organism>
<name>A0A2P2IPX2_RHIMU</name>
<reference evidence="1" key="1">
    <citation type="submission" date="2018-02" db="EMBL/GenBank/DDBJ databases">
        <title>Rhizophora mucronata_Transcriptome.</title>
        <authorList>
            <person name="Meera S.P."/>
            <person name="Sreeshan A."/>
            <person name="Augustine A."/>
        </authorList>
    </citation>
    <scope>NUCLEOTIDE SEQUENCE</scope>
    <source>
        <tissue evidence="1">Leaf</tissue>
    </source>
</reference>
<protein>
    <submittedName>
        <fullName evidence="1">Uncharacterized protein</fullName>
    </submittedName>
</protein>
<evidence type="ECO:0000313" key="1">
    <source>
        <dbReference type="EMBL" id="MBW83262.1"/>
    </source>
</evidence>
<dbReference type="AlphaFoldDB" id="A0A2P2IPX2"/>